<dbReference type="AlphaFoldDB" id="A0A0E9X359"/>
<reference evidence="1" key="1">
    <citation type="submission" date="2014-11" db="EMBL/GenBank/DDBJ databases">
        <authorList>
            <person name="Amaro Gonzalez C."/>
        </authorList>
    </citation>
    <scope>NUCLEOTIDE SEQUENCE</scope>
</reference>
<dbReference type="EMBL" id="GBXM01012444">
    <property type="protein sequence ID" value="JAH96133.1"/>
    <property type="molecule type" value="Transcribed_RNA"/>
</dbReference>
<sequence length="62" mass="6787">MCIPLPVGEQCTVDPLISQDIPCTNSASLCTNFSICYLSHDCIIVSTFSFLGDCKICFFSFP</sequence>
<accession>A0A0E9X359</accession>
<organism evidence="1">
    <name type="scientific">Anguilla anguilla</name>
    <name type="common">European freshwater eel</name>
    <name type="synonym">Muraena anguilla</name>
    <dbReference type="NCBI Taxonomy" id="7936"/>
    <lineage>
        <taxon>Eukaryota</taxon>
        <taxon>Metazoa</taxon>
        <taxon>Chordata</taxon>
        <taxon>Craniata</taxon>
        <taxon>Vertebrata</taxon>
        <taxon>Euteleostomi</taxon>
        <taxon>Actinopterygii</taxon>
        <taxon>Neopterygii</taxon>
        <taxon>Teleostei</taxon>
        <taxon>Anguilliformes</taxon>
        <taxon>Anguillidae</taxon>
        <taxon>Anguilla</taxon>
    </lineage>
</organism>
<evidence type="ECO:0000313" key="1">
    <source>
        <dbReference type="EMBL" id="JAH96133.1"/>
    </source>
</evidence>
<name>A0A0E9X359_ANGAN</name>
<proteinExistence type="predicted"/>
<reference evidence="1" key="2">
    <citation type="journal article" date="2015" name="Fish Shellfish Immunol.">
        <title>Early steps in the European eel (Anguilla anguilla)-Vibrio vulnificus interaction in the gills: Role of the RtxA13 toxin.</title>
        <authorList>
            <person name="Callol A."/>
            <person name="Pajuelo D."/>
            <person name="Ebbesson L."/>
            <person name="Teles M."/>
            <person name="MacKenzie S."/>
            <person name="Amaro C."/>
        </authorList>
    </citation>
    <scope>NUCLEOTIDE SEQUENCE</scope>
</reference>
<protein>
    <submittedName>
        <fullName evidence="1">Uncharacterized protein</fullName>
    </submittedName>
</protein>